<evidence type="ECO:0000313" key="2">
    <source>
        <dbReference type="Proteomes" id="UP000521922"/>
    </source>
</evidence>
<organism evidence="1 2">
    <name type="scientific">Kineococcus aurantiacus</name>
    <dbReference type="NCBI Taxonomy" id="37633"/>
    <lineage>
        <taxon>Bacteria</taxon>
        <taxon>Bacillati</taxon>
        <taxon>Actinomycetota</taxon>
        <taxon>Actinomycetes</taxon>
        <taxon>Kineosporiales</taxon>
        <taxon>Kineosporiaceae</taxon>
        <taxon>Kineococcus</taxon>
    </lineage>
</organism>
<keyword evidence="2" id="KW-1185">Reference proteome</keyword>
<dbReference type="Pfam" id="PF04250">
    <property type="entry name" value="DUF429"/>
    <property type="match status" value="1"/>
</dbReference>
<accession>A0A7Y9J2Z9</accession>
<reference evidence="1 2" key="1">
    <citation type="submission" date="2020-07" db="EMBL/GenBank/DDBJ databases">
        <title>Sequencing the genomes of 1000 actinobacteria strains.</title>
        <authorList>
            <person name="Klenk H.-P."/>
        </authorList>
    </citation>
    <scope>NUCLEOTIDE SEQUENCE [LARGE SCALE GENOMIC DNA]</scope>
    <source>
        <strain evidence="1 2">DSM 7487</strain>
    </source>
</reference>
<protein>
    <submittedName>
        <fullName evidence="1">Putative nuclease with RNAse H fold</fullName>
    </submittedName>
</protein>
<dbReference type="AlphaFoldDB" id="A0A7Y9J2Z9"/>
<dbReference type="EMBL" id="JACCBB010000001">
    <property type="protein sequence ID" value="NYD24802.1"/>
    <property type="molecule type" value="Genomic_DNA"/>
</dbReference>
<comment type="caution">
    <text evidence="1">The sequence shown here is derived from an EMBL/GenBank/DDBJ whole genome shotgun (WGS) entry which is preliminary data.</text>
</comment>
<evidence type="ECO:0000313" key="1">
    <source>
        <dbReference type="EMBL" id="NYD24802.1"/>
    </source>
</evidence>
<dbReference type="Proteomes" id="UP000521922">
    <property type="component" value="Unassembled WGS sequence"/>
</dbReference>
<gene>
    <name evidence="1" type="ORF">BJ968_004342</name>
</gene>
<proteinExistence type="predicted"/>
<dbReference type="RefSeq" id="WP_179755444.1">
    <property type="nucleotide sequence ID" value="NZ_BAAAGN010000015.1"/>
</dbReference>
<sequence>MITAGVDLATQPAKTGLAVVEWSPGAARLTRLQLGVTDHDVVEVAGTAQKVGIDCPLGWPDDFTAFITAHAAGRVELLAAESGDELRRRLAYRQTDRVVRRAGYPPLSVATDRIGLTAMRVALVLEHLAAAGAPVDRSGAGVVAEVYPAASLGRWGLPHRQYKREGNRAARAALVAALRERVPWLDFGGFVALCEESDDALDAVVAALTARAAALGRCAPPPEQDLERARREGWILLPEGPLSTLVEG</sequence>
<dbReference type="InterPro" id="IPR007362">
    <property type="entry name" value="DUF429"/>
</dbReference>
<name>A0A7Y9J2Z9_9ACTN</name>